<dbReference type="PROSITE" id="PS51318">
    <property type="entry name" value="TAT"/>
    <property type="match status" value="1"/>
</dbReference>
<feature type="active site" description="Nucleophile" evidence="1">
    <location>
        <position position="202"/>
    </location>
</feature>
<dbReference type="Gene3D" id="3.60.20.30">
    <property type="entry name" value="(Glycosyl)asparaginase"/>
    <property type="match status" value="1"/>
</dbReference>
<reference evidence="4 5" key="1">
    <citation type="submission" date="2019-03" db="EMBL/GenBank/DDBJ databases">
        <title>Above-ground endophytic microbial communities from plants in different locations in the United States.</title>
        <authorList>
            <person name="Frank C."/>
        </authorList>
    </citation>
    <scope>NUCLEOTIDE SEQUENCE [LARGE SCALE GENOMIC DNA]</scope>
    <source>
        <strain evidence="4 5">LP_13_YM</strain>
    </source>
</reference>
<dbReference type="InterPro" id="IPR000246">
    <property type="entry name" value="Peptidase_T2"/>
</dbReference>
<dbReference type="AlphaFoldDB" id="A0A4V2W4X4"/>
<organism evidence="4 5">
    <name type="scientific">Luteibacter rhizovicinus</name>
    <dbReference type="NCBI Taxonomy" id="242606"/>
    <lineage>
        <taxon>Bacteria</taxon>
        <taxon>Pseudomonadati</taxon>
        <taxon>Pseudomonadota</taxon>
        <taxon>Gammaproteobacteria</taxon>
        <taxon>Lysobacterales</taxon>
        <taxon>Rhodanobacteraceae</taxon>
        <taxon>Luteibacter</taxon>
    </lineage>
</organism>
<name>A0A4V2W4X4_9GAMM</name>
<dbReference type="FunFam" id="3.60.20.30:FF:000005">
    <property type="entry name" value="N(4)-(Beta-N-acetylglucosaminyl)-L-asparaginase"/>
    <property type="match status" value="1"/>
</dbReference>
<dbReference type="Pfam" id="PF01112">
    <property type="entry name" value="Asparaginase_2"/>
    <property type="match status" value="1"/>
</dbReference>
<dbReference type="PANTHER" id="PTHR10188:SF6">
    <property type="entry name" value="N(4)-(BETA-N-ACETYLGLUCOSAMINYL)-L-ASPARAGINASE"/>
    <property type="match status" value="1"/>
</dbReference>
<dbReference type="InterPro" id="IPR029055">
    <property type="entry name" value="Ntn_hydrolases_N"/>
</dbReference>
<evidence type="ECO:0000256" key="3">
    <source>
        <dbReference type="PIRSR" id="PIRSR600246-3"/>
    </source>
</evidence>
<sequence length="342" mass="36194">MDRRHFLKGASVASGILLVQPGVADAAFAGGGTEAVLPRVCSTWDFGVAANQAAWKVLAAGGRSLDAVEAGARIPEADLRNHSVGRAGYPDRDGKVTLDASIMDEEGNCGAVAAIEHIAHPISVARRVMERTPHVLLVGDGALQFALEQGFPREELLTPESEQAWREWLKTAKYHPVANSEVRDYGIGPRGGKPGDAGNHDTIGMLAIDAKGNLSGACTTSGMAWKLHGRVGDSPIIGAGLYVDNEVGAATSTGVGEEVIRNVGSFLVVELMRQGRSPEDACREAVERILKRKSVRGKDIQVGFLAMDKRGRVGAWAIQKGFSYAVCDAGKQDALIPGKSTY</sequence>
<dbReference type="OrthoDB" id="9780217at2"/>
<dbReference type="GO" id="GO:0016811">
    <property type="term" value="F:hydrolase activity, acting on carbon-nitrogen (but not peptide) bonds, in linear amides"/>
    <property type="evidence" value="ECO:0007669"/>
    <property type="project" value="UniProtKB-ARBA"/>
</dbReference>
<protein>
    <submittedName>
        <fullName evidence="4">Asparaginase</fullName>
    </submittedName>
</protein>
<evidence type="ECO:0000256" key="2">
    <source>
        <dbReference type="PIRSR" id="PIRSR600246-2"/>
    </source>
</evidence>
<dbReference type="EMBL" id="SMCS01000001">
    <property type="protein sequence ID" value="TCV97519.1"/>
    <property type="molecule type" value="Genomic_DNA"/>
</dbReference>
<dbReference type="PANTHER" id="PTHR10188">
    <property type="entry name" value="L-ASPARAGINASE"/>
    <property type="match status" value="1"/>
</dbReference>
<dbReference type="SUPFAM" id="SSF56235">
    <property type="entry name" value="N-terminal nucleophile aminohydrolases (Ntn hydrolases)"/>
    <property type="match status" value="1"/>
</dbReference>
<dbReference type="InterPro" id="IPR006311">
    <property type="entry name" value="TAT_signal"/>
</dbReference>
<comment type="caution">
    <text evidence="4">The sequence shown here is derived from an EMBL/GenBank/DDBJ whole genome shotgun (WGS) entry which is preliminary data.</text>
</comment>
<feature type="binding site" evidence="2">
    <location>
        <begin position="253"/>
        <end position="256"/>
    </location>
    <ligand>
        <name>substrate</name>
    </ligand>
</feature>
<dbReference type="Proteomes" id="UP000295645">
    <property type="component" value="Unassembled WGS sequence"/>
</dbReference>
<dbReference type="CDD" id="cd04513">
    <property type="entry name" value="Glycosylasparaginase"/>
    <property type="match status" value="1"/>
</dbReference>
<evidence type="ECO:0000313" key="4">
    <source>
        <dbReference type="EMBL" id="TCV97519.1"/>
    </source>
</evidence>
<evidence type="ECO:0000256" key="1">
    <source>
        <dbReference type="PIRSR" id="PIRSR600246-1"/>
    </source>
</evidence>
<gene>
    <name evidence="4" type="ORF">EC912_101534</name>
</gene>
<proteinExistence type="predicted"/>
<feature type="binding site" evidence="2">
    <location>
        <begin position="230"/>
        <end position="233"/>
    </location>
    <ligand>
        <name>substrate</name>
    </ligand>
</feature>
<keyword evidence="5" id="KW-1185">Reference proteome</keyword>
<dbReference type="GO" id="GO:0005737">
    <property type="term" value="C:cytoplasm"/>
    <property type="evidence" value="ECO:0007669"/>
    <property type="project" value="TreeGrafter"/>
</dbReference>
<feature type="site" description="Cleavage; by autolysis" evidence="3">
    <location>
        <begin position="201"/>
        <end position="202"/>
    </location>
</feature>
<evidence type="ECO:0000313" key="5">
    <source>
        <dbReference type="Proteomes" id="UP000295645"/>
    </source>
</evidence>
<dbReference type="RefSeq" id="WP_132141573.1">
    <property type="nucleotide sequence ID" value="NZ_SMCS01000001.1"/>
</dbReference>
<accession>A0A4V2W4X4</accession>